<sequence>MSSNHSMRITTSADKKMKLQNQMLGYAFIPNDVLFYKILPRLPINQILIFKSVCKRWSQLTNEFFFIANQTYYSMHSSLNQSMFMYQNHDDSLSVISLEEQSRFTLPPLPSQSQPLLYQGSCNGLVSVFIKGNVYWLNKILIMRFNVEEEVVGIIPLLPNSHGFVGASVGACDGELSYCNITKYLKLNVWLRRDEWVRLHAVSLITVIEDNWDVIAPHLRKLRNFLKKFFRNQMISTMSYEGGDTLMFWVESKQGRRVFGINSKTMELQELSAPSLIESNKVYSYKAILLEKQNGDENGL</sequence>
<evidence type="ECO:0000313" key="2">
    <source>
        <dbReference type="Proteomes" id="UP001417504"/>
    </source>
</evidence>
<dbReference type="AlphaFoldDB" id="A0AAP0K1R2"/>
<keyword evidence="2" id="KW-1185">Reference proteome</keyword>
<name>A0AAP0K1R2_9MAGN</name>
<reference evidence="1 2" key="1">
    <citation type="submission" date="2024-01" db="EMBL/GenBank/DDBJ databases">
        <title>Genome assemblies of Stephania.</title>
        <authorList>
            <person name="Yang L."/>
        </authorList>
    </citation>
    <scope>NUCLEOTIDE SEQUENCE [LARGE SCALE GENOMIC DNA]</scope>
    <source>
        <strain evidence="1">QJT</strain>
        <tissue evidence="1">Leaf</tissue>
    </source>
</reference>
<dbReference type="InterPro" id="IPR036047">
    <property type="entry name" value="F-box-like_dom_sf"/>
</dbReference>
<gene>
    <name evidence="1" type="ORF">Sjap_004140</name>
</gene>
<dbReference type="PANTHER" id="PTHR31672">
    <property type="entry name" value="BNACNNG10540D PROTEIN"/>
    <property type="match status" value="1"/>
</dbReference>
<evidence type="ECO:0000313" key="1">
    <source>
        <dbReference type="EMBL" id="KAK9144237.1"/>
    </source>
</evidence>
<protein>
    <recommendedName>
        <fullName evidence="3">F-box domain-containing protein</fullName>
    </recommendedName>
</protein>
<dbReference type="Proteomes" id="UP001417504">
    <property type="component" value="Unassembled WGS sequence"/>
</dbReference>
<dbReference type="SUPFAM" id="SSF81383">
    <property type="entry name" value="F-box domain"/>
    <property type="match status" value="1"/>
</dbReference>
<dbReference type="EMBL" id="JBBNAE010000002">
    <property type="protein sequence ID" value="KAK9144237.1"/>
    <property type="molecule type" value="Genomic_DNA"/>
</dbReference>
<comment type="caution">
    <text evidence="1">The sequence shown here is derived from an EMBL/GenBank/DDBJ whole genome shotgun (WGS) entry which is preliminary data.</text>
</comment>
<dbReference type="InterPro" id="IPR050796">
    <property type="entry name" value="SCF_F-box_component"/>
</dbReference>
<dbReference type="PANTHER" id="PTHR31672:SF13">
    <property type="entry name" value="F-BOX PROTEIN CPR30-LIKE"/>
    <property type="match status" value="1"/>
</dbReference>
<organism evidence="1 2">
    <name type="scientific">Stephania japonica</name>
    <dbReference type="NCBI Taxonomy" id="461633"/>
    <lineage>
        <taxon>Eukaryota</taxon>
        <taxon>Viridiplantae</taxon>
        <taxon>Streptophyta</taxon>
        <taxon>Embryophyta</taxon>
        <taxon>Tracheophyta</taxon>
        <taxon>Spermatophyta</taxon>
        <taxon>Magnoliopsida</taxon>
        <taxon>Ranunculales</taxon>
        <taxon>Menispermaceae</taxon>
        <taxon>Menispermoideae</taxon>
        <taxon>Cissampelideae</taxon>
        <taxon>Stephania</taxon>
    </lineage>
</organism>
<accession>A0AAP0K1R2</accession>
<proteinExistence type="predicted"/>
<evidence type="ECO:0008006" key="3">
    <source>
        <dbReference type="Google" id="ProtNLM"/>
    </source>
</evidence>